<dbReference type="InterPro" id="IPR001119">
    <property type="entry name" value="SLH_dom"/>
</dbReference>
<dbReference type="AlphaFoldDB" id="A0A645AZJ1"/>
<dbReference type="Pfam" id="PF00395">
    <property type="entry name" value="SLH"/>
    <property type="match status" value="3"/>
</dbReference>
<sequence>MDASIAVLSVNTPVGTVELNAAALSSAVRQAGSNASVTVTVKQVSVTLLTADQQKLVSGGAVVEVSMSAGSQSITRLGGGSAAITVPAGTVKSGETARVYYLNSRGRLILMTGSYNGDDNTVTYSTSHLSKYVVLAQEKWESPFEDVASTAWCADAVEFAAVSGLFQGTGDTAFSPNASMTRAMLVSVLWRMEGKPAAEQSAGFSDVAADAWYADAVNWAAANGIVGGYAEGVFGPSKQLSRQQLAAILARFAKYCGYDVTGAADLSRFTDQAQMNGFAKEGMAWAVNEGLISGTTTSTLSPTAVTTRAQVATILMRFQQKTAI</sequence>
<comment type="caution">
    <text evidence="2">The sequence shown here is derived from an EMBL/GenBank/DDBJ whole genome shotgun (WGS) entry which is preliminary data.</text>
</comment>
<keyword evidence="2" id="KW-0378">Hydrolase</keyword>
<accession>A0A645AZJ1</accession>
<dbReference type="InterPro" id="IPR051465">
    <property type="entry name" value="Cell_Envelope_Struct_Comp"/>
</dbReference>
<keyword evidence="2" id="KW-0624">Polysaccharide degradation</keyword>
<feature type="domain" description="SLH" evidence="1">
    <location>
        <begin position="140"/>
        <end position="199"/>
    </location>
</feature>
<reference evidence="2" key="1">
    <citation type="submission" date="2019-08" db="EMBL/GenBank/DDBJ databases">
        <authorList>
            <person name="Kucharzyk K."/>
            <person name="Murdoch R.W."/>
            <person name="Higgins S."/>
            <person name="Loffler F."/>
        </authorList>
    </citation>
    <scope>NUCLEOTIDE SEQUENCE</scope>
</reference>
<dbReference type="PANTHER" id="PTHR43308">
    <property type="entry name" value="OUTER MEMBRANE PROTEIN ALPHA-RELATED"/>
    <property type="match status" value="1"/>
</dbReference>
<evidence type="ECO:0000313" key="2">
    <source>
        <dbReference type="EMBL" id="MPM58610.1"/>
    </source>
</evidence>
<feature type="domain" description="SLH" evidence="1">
    <location>
        <begin position="200"/>
        <end position="263"/>
    </location>
</feature>
<dbReference type="GO" id="GO:0045493">
    <property type="term" value="P:xylan catabolic process"/>
    <property type="evidence" value="ECO:0007669"/>
    <property type="project" value="UniProtKB-KW"/>
</dbReference>
<dbReference type="EC" id="3.2.1.8" evidence="2"/>
<protein>
    <submittedName>
        <fullName evidence="2">Endo-1,4-beta-xylanase A</fullName>
        <ecNumber evidence="2">3.2.1.8</ecNumber>
    </submittedName>
</protein>
<proteinExistence type="predicted"/>
<evidence type="ECO:0000259" key="1">
    <source>
        <dbReference type="PROSITE" id="PS51272"/>
    </source>
</evidence>
<dbReference type="EMBL" id="VSSQ01016858">
    <property type="protein sequence ID" value="MPM58610.1"/>
    <property type="molecule type" value="Genomic_DNA"/>
</dbReference>
<feature type="domain" description="SLH" evidence="1">
    <location>
        <begin position="266"/>
        <end position="324"/>
    </location>
</feature>
<dbReference type="PROSITE" id="PS51272">
    <property type="entry name" value="SLH"/>
    <property type="match status" value="3"/>
</dbReference>
<keyword evidence="2" id="KW-0858">Xylan degradation</keyword>
<dbReference type="GO" id="GO:0031176">
    <property type="term" value="F:endo-1,4-beta-xylanase activity"/>
    <property type="evidence" value="ECO:0007669"/>
    <property type="project" value="UniProtKB-EC"/>
</dbReference>
<keyword evidence="2" id="KW-0119">Carbohydrate metabolism</keyword>
<name>A0A645AZJ1_9ZZZZ</name>
<keyword evidence="2" id="KW-0326">Glycosidase</keyword>
<gene>
    <name evidence="2" type="primary">xynA1_5</name>
    <name evidence="2" type="ORF">SDC9_105442</name>
</gene>
<organism evidence="2">
    <name type="scientific">bioreactor metagenome</name>
    <dbReference type="NCBI Taxonomy" id="1076179"/>
    <lineage>
        <taxon>unclassified sequences</taxon>
        <taxon>metagenomes</taxon>
        <taxon>ecological metagenomes</taxon>
    </lineage>
</organism>
<dbReference type="PANTHER" id="PTHR43308:SF5">
    <property type="entry name" value="S-LAYER PROTEIN _ PEPTIDOGLYCAN ENDO-BETA-N-ACETYLGLUCOSAMINIDASE"/>
    <property type="match status" value="1"/>
</dbReference>